<keyword evidence="4" id="KW-0256">Endoplasmic reticulum</keyword>
<dbReference type="PANTHER" id="PTHR14969:SF28">
    <property type="entry name" value="DIHYDROSPHINGOSINE 1-PHOSPHATE PHOSPHATASE LCB3-RELATED"/>
    <property type="match status" value="1"/>
</dbReference>
<evidence type="ECO:0000313" key="11">
    <source>
        <dbReference type="EMBL" id="CAK5272581.1"/>
    </source>
</evidence>
<evidence type="ECO:0000256" key="4">
    <source>
        <dbReference type="ARBA" id="ARBA00022824"/>
    </source>
</evidence>
<evidence type="ECO:0000256" key="9">
    <source>
        <dbReference type="SAM" id="Phobius"/>
    </source>
</evidence>
<evidence type="ECO:0000259" key="10">
    <source>
        <dbReference type="SMART" id="SM00014"/>
    </source>
</evidence>
<evidence type="ECO:0000256" key="5">
    <source>
        <dbReference type="ARBA" id="ARBA00022989"/>
    </source>
</evidence>
<name>A0AAD2HCU1_9AGAR</name>
<dbReference type="EMBL" id="CAVNYO010000182">
    <property type="protein sequence ID" value="CAK5272581.1"/>
    <property type="molecule type" value="Genomic_DNA"/>
</dbReference>
<protein>
    <recommendedName>
        <fullName evidence="10">Phosphatidic acid phosphatase type 2/haloperoxidase domain-containing protein</fullName>
    </recommendedName>
</protein>
<dbReference type="Gene3D" id="1.20.144.10">
    <property type="entry name" value="Phosphatidic acid phosphatase type 2/haloperoxidase"/>
    <property type="match status" value="1"/>
</dbReference>
<sequence>MARNQKHGGSGGSPVAPINTSARYTAVSFSMPDSAATSPASSRASSPMTPTFPGINGTMYEKSEANGHGNGNGPMDVYDATLPPWRAAVRRKLVEMIKRESVLLANMQDRIRSPALDAYFLHTSALGSHTFFMMFLPMLFFFGFPELGRGLIVVLTLGIYITSVAKDLFCAPRPFAPPVTRLTIGTHHLEYGMPSTHSTNCVSLALFFFAYIHELAFPATPEPALISLSAYTGMAIGLTVYMVSIVFGRLYTAMHSFIDCAAGVAIGAFIWLAHTSFPGIPVSLPSSGYSTTLLRGWGWGAYLDEWVLQTPSSWKVPLTLIPLALLAVNQHPQPVDDCPCFEDAIAVGSVMLGMFIGKWGAIRWDWGAHRASVGLNAVMPGSGWALGSDGVWDVVPRTWGDVGTWWAVAAAKMTFGILSIFVWRLVAKAVFLRVLPPTFRIAARLMRLPRRRFYTPATDYAGSAPPLDKLRPIPSVIDLPSETGVEVGGIGSGSGIGIGVNGARGLRRRAEAVEAARNTVAVPGMALPENEVDREKKHYDAEVLTKVIVYAGIAIIACEVMPVLFEMFGWGVRSWP</sequence>
<feature type="transmembrane region" description="Helical" evidence="9">
    <location>
        <begin position="224"/>
        <end position="244"/>
    </location>
</feature>
<comment type="similarity">
    <text evidence="7">Belongs to the type 2 lipid phosphate phosphatase family.</text>
</comment>
<feature type="transmembrane region" description="Helical" evidence="9">
    <location>
        <begin position="119"/>
        <end position="144"/>
    </location>
</feature>
<dbReference type="GO" id="GO:0042392">
    <property type="term" value="F:sphingosine-1-phosphate phosphatase activity"/>
    <property type="evidence" value="ECO:0007669"/>
    <property type="project" value="TreeGrafter"/>
</dbReference>
<dbReference type="InterPro" id="IPR000326">
    <property type="entry name" value="PAP2/HPO"/>
</dbReference>
<keyword evidence="3" id="KW-0378">Hydrolase</keyword>
<feature type="transmembrane region" description="Helical" evidence="9">
    <location>
        <begin position="150"/>
        <end position="170"/>
    </location>
</feature>
<keyword evidence="6 9" id="KW-0472">Membrane</keyword>
<dbReference type="AlphaFoldDB" id="A0AAD2HCU1"/>
<evidence type="ECO:0000313" key="12">
    <source>
        <dbReference type="Proteomes" id="UP001295794"/>
    </source>
</evidence>
<accession>A0AAD2HCU1</accession>
<feature type="transmembrane region" description="Helical" evidence="9">
    <location>
        <begin position="191"/>
        <end position="212"/>
    </location>
</feature>
<feature type="transmembrane region" description="Helical" evidence="9">
    <location>
        <begin position="405"/>
        <end position="426"/>
    </location>
</feature>
<comment type="subcellular location">
    <subcellularLocation>
        <location evidence="1">Endoplasmic reticulum membrane</location>
        <topology evidence="1">Multi-pass membrane protein</topology>
    </subcellularLocation>
</comment>
<evidence type="ECO:0000256" key="6">
    <source>
        <dbReference type="ARBA" id="ARBA00023136"/>
    </source>
</evidence>
<keyword evidence="12" id="KW-1185">Reference proteome</keyword>
<dbReference type="PANTHER" id="PTHR14969">
    <property type="entry name" value="SPHINGOSINE-1-PHOSPHATE PHOSPHOHYDROLASE"/>
    <property type="match status" value="1"/>
</dbReference>
<feature type="compositionally biased region" description="Low complexity" evidence="8">
    <location>
        <begin position="35"/>
        <end position="51"/>
    </location>
</feature>
<dbReference type="SMART" id="SM00014">
    <property type="entry name" value="acidPPc"/>
    <property type="match status" value="1"/>
</dbReference>
<proteinExistence type="inferred from homology"/>
<keyword evidence="5 9" id="KW-1133">Transmembrane helix</keyword>
<evidence type="ECO:0000256" key="2">
    <source>
        <dbReference type="ARBA" id="ARBA00022692"/>
    </source>
</evidence>
<feature type="domain" description="Phosphatidic acid phosphatase type 2/haloperoxidase" evidence="10">
    <location>
        <begin position="149"/>
        <end position="275"/>
    </location>
</feature>
<organism evidence="11 12">
    <name type="scientific">Mycena citricolor</name>
    <dbReference type="NCBI Taxonomy" id="2018698"/>
    <lineage>
        <taxon>Eukaryota</taxon>
        <taxon>Fungi</taxon>
        <taxon>Dikarya</taxon>
        <taxon>Basidiomycota</taxon>
        <taxon>Agaricomycotina</taxon>
        <taxon>Agaricomycetes</taxon>
        <taxon>Agaricomycetidae</taxon>
        <taxon>Agaricales</taxon>
        <taxon>Marasmiineae</taxon>
        <taxon>Mycenaceae</taxon>
        <taxon>Mycena</taxon>
    </lineage>
</organism>
<reference evidence="11" key="1">
    <citation type="submission" date="2023-11" db="EMBL/GenBank/DDBJ databases">
        <authorList>
            <person name="De Vega J J."/>
            <person name="De Vega J J."/>
        </authorList>
    </citation>
    <scope>NUCLEOTIDE SEQUENCE</scope>
</reference>
<evidence type="ECO:0000256" key="3">
    <source>
        <dbReference type="ARBA" id="ARBA00022801"/>
    </source>
</evidence>
<dbReference type="CDD" id="cd03388">
    <property type="entry name" value="PAP2_SPPase1"/>
    <property type="match status" value="1"/>
</dbReference>
<dbReference type="SUPFAM" id="SSF48317">
    <property type="entry name" value="Acid phosphatase/Vanadium-dependent haloperoxidase"/>
    <property type="match status" value="1"/>
</dbReference>
<evidence type="ECO:0000256" key="7">
    <source>
        <dbReference type="ARBA" id="ARBA00038324"/>
    </source>
</evidence>
<gene>
    <name evidence="11" type="ORF">MYCIT1_LOCUS18322</name>
</gene>
<feature type="region of interest" description="Disordered" evidence="8">
    <location>
        <begin position="35"/>
        <end position="72"/>
    </location>
</feature>
<dbReference type="Pfam" id="PF01569">
    <property type="entry name" value="PAP2"/>
    <property type="match status" value="1"/>
</dbReference>
<comment type="caution">
    <text evidence="11">The sequence shown here is derived from an EMBL/GenBank/DDBJ whole genome shotgun (WGS) entry which is preliminary data.</text>
</comment>
<evidence type="ECO:0000256" key="8">
    <source>
        <dbReference type="SAM" id="MobiDB-lite"/>
    </source>
</evidence>
<dbReference type="InterPro" id="IPR036938">
    <property type="entry name" value="PAP2/HPO_sf"/>
</dbReference>
<feature type="transmembrane region" description="Helical" evidence="9">
    <location>
        <begin position="256"/>
        <end position="274"/>
    </location>
</feature>
<dbReference type="GO" id="GO:0005789">
    <property type="term" value="C:endoplasmic reticulum membrane"/>
    <property type="evidence" value="ECO:0007669"/>
    <property type="project" value="UniProtKB-SubCell"/>
</dbReference>
<keyword evidence="2 9" id="KW-0812">Transmembrane</keyword>
<evidence type="ECO:0000256" key="1">
    <source>
        <dbReference type="ARBA" id="ARBA00004477"/>
    </source>
</evidence>
<dbReference type="Proteomes" id="UP001295794">
    <property type="component" value="Unassembled WGS sequence"/>
</dbReference>
<feature type="transmembrane region" description="Helical" evidence="9">
    <location>
        <begin position="543"/>
        <end position="565"/>
    </location>
</feature>